<accession>A0A9N8ETJ6</accession>
<dbReference type="Proteomes" id="UP001153069">
    <property type="component" value="Unassembled WGS sequence"/>
</dbReference>
<feature type="region of interest" description="Disordered" evidence="1">
    <location>
        <begin position="627"/>
        <end position="739"/>
    </location>
</feature>
<evidence type="ECO:0000313" key="3">
    <source>
        <dbReference type="Proteomes" id="UP001153069"/>
    </source>
</evidence>
<feature type="compositionally biased region" description="Basic and acidic residues" evidence="1">
    <location>
        <begin position="627"/>
        <end position="638"/>
    </location>
</feature>
<feature type="compositionally biased region" description="Acidic residues" evidence="1">
    <location>
        <begin position="648"/>
        <end position="661"/>
    </location>
</feature>
<evidence type="ECO:0000256" key="1">
    <source>
        <dbReference type="SAM" id="MobiDB-lite"/>
    </source>
</evidence>
<feature type="compositionally biased region" description="Low complexity" evidence="1">
    <location>
        <begin position="685"/>
        <end position="737"/>
    </location>
</feature>
<comment type="caution">
    <text evidence="2">The sequence shown here is derived from an EMBL/GenBank/DDBJ whole genome shotgun (WGS) entry which is preliminary data.</text>
</comment>
<reference evidence="2" key="1">
    <citation type="submission" date="2020-06" db="EMBL/GenBank/DDBJ databases">
        <authorList>
            <consortium name="Plant Systems Biology data submission"/>
        </authorList>
    </citation>
    <scope>NUCLEOTIDE SEQUENCE</scope>
    <source>
        <strain evidence="2">D6</strain>
    </source>
</reference>
<organism evidence="2 3">
    <name type="scientific">Seminavis robusta</name>
    <dbReference type="NCBI Taxonomy" id="568900"/>
    <lineage>
        <taxon>Eukaryota</taxon>
        <taxon>Sar</taxon>
        <taxon>Stramenopiles</taxon>
        <taxon>Ochrophyta</taxon>
        <taxon>Bacillariophyta</taxon>
        <taxon>Bacillariophyceae</taxon>
        <taxon>Bacillariophycidae</taxon>
        <taxon>Naviculales</taxon>
        <taxon>Naviculaceae</taxon>
        <taxon>Seminavis</taxon>
    </lineage>
</organism>
<keyword evidence="3" id="KW-1185">Reference proteome</keyword>
<sequence>MDGGRRKSQRIQKNGCKNLVTFPVNCPNPSCTHICISKSSLQRHANANPECCRLVSTNQWNILMSGNTAEGVSVCETALEGQVPVQPRDDCTGLAEANPDDDQESLDENINFDTNDIMDDTAIVDHLSFDPPPTFGPAYLQNMFGKEGSQSYNQDSYKLMSAERRSDLDLDLLEIMKDLPAVGYKRVRDWRYKSEHVYKHTMDHDSYTKKERTAVVQEIEADYNMDKCHPITKTVKLPHLGINVNLTVNSFAEQLMRLLSDPAMMDESKLLIDPKDPFKKSILGGDDGCLGEINTGSVFVDAHKRLCTEKNDILASIIFGMDKGGKLTLEPLMWTSSLFTRLPRIPDPYPQRGPLLQHFQVHLPHADIRGLREDDKYSIDSNCVYHEDGEGSGTQNRVHSFSTQVGMQAHYNSVVDRASKDLHSCRENVDTQLQDGISPAWITVTADAVYKSSPSSKKGKNIEAKIPDFLEGSITKTDMLNLIREKLLPCIESDSISVHVTFVKNELLPGVTIPFDAGTSVAGKGYYCITHTVEKPLSETGDGCDYKWGYGTLAEQNQRLIHVSRKRLNPDGKLSVCAYSIDLVSRPLAGVKNPNPEHTEKTNQEFYYFIVGQHKWGDLFIDTSRKDEKPSKAEREDWNSFLAGYGCDGEEVEEGETTQEEDSTREHTLEDDSDDGTDNDEENNTEGNGSDNSPGSSHGSTSQASQSLKTPASHSAGSFQSSRGSSGAHSRSSANASPVVATNFRISGPIILQSSGSESSSDEERSV</sequence>
<dbReference type="EMBL" id="CAICTM010001537">
    <property type="protein sequence ID" value="CAB9524450.1"/>
    <property type="molecule type" value="Genomic_DNA"/>
</dbReference>
<protein>
    <submittedName>
        <fullName evidence="2">Uncharacterized protein</fullName>
    </submittedName>
</protein>
<evidence type="ECO:0000313" key="2">
    <source>
        <dbReference type="EMBL" id="CAB9524450.1"/>
    </source>
</evidence>
<gene>
    <name evidence="2" type="ORF">SEMRO_1539_G280820.1</name>
</gene>
<feature type="compositionally biased region" description="Acidic residues" evidence="1">
    <location>
        <begin position="671"/>
        <end position="684"/>
    </location>
</feature>
<proteinExistence type="predicted"/>
<dbReference type="AlphaFoldDB" id="A0A9N8ETJ6"/>
<name>A0A9N8ETJ6_9STRA</name>